<evidence type="ECO:0000313" key="2">
    <source>
        <dbReference type="EMBL" id="GAA4903516.1"/>
    </source>
</evidence>
<organism evidence="2 3">
    <name type="scientific">Mucilaginibacter defluvii</name>
    <dbReference type="NCBI Taxonomy" id="1196019"/>
    <lineage>
        <taxon>Bacteria</taxon>
        <taxon>Pseudomonadati</taxon>
        <taxon>Bacteroidota</taxon>
        <taxon>Sphingobacteriia</taxon>
        <taxon>Sphingobacteriales</taxon>
        <taxon>Sphingobacteriaceae</taxon>
        <taxon>Mucilaginibacter</taxon>
    </lineage>
</organism>
<comment type="caution">
    <text evidence="2">The sequence shown here is derived from an EMBL/GenBank/DDBJ whole genome shotgun (WGS) entry which is preliminary data.</text>
</comment>
<accession>A0ABP9FHN6</accession>
<reference evidence="3" key="1">
    <citation type="journal article" date="2019" name="Int. J. Syst. Evol. Microbiol.">
        <title>The Global Catalogue of Microorganisms (GCM) 10K type strain sequencing project: providing services to taxonomists for standard genome sequencing and annotation.</title>
        <authorList>
            <consortium name="The Broad Institute Genomics Platform"/>
            <consortium name="The Broad Institute Genome Sequencing Center for Infectious Disease"/>
            <person name="Wu L."/>
            <person name="Ma J."/>
        </authorList>
    </citation>
    <scope>NUCLEOTIDE SEQUENCE [LARGE SCALE GENOMIC DNA]</scope>
    <source>
        <strain evidence="3">JCM 18283</strain>
    </source>
</reference>
<dbReference type="Proteomes" id="UP001501436">
    <property type="component" value="Unassembled WGS sequence"/>
</dbReference>
<dbReference type="EMBL" id="BAABJI010000001">
    <property type="protein sequence ID" value="GAA4903516.1"/>
    <property type="molecule type" value="Genomic_DNA"/>
</dbReference>
<dbReference type="Gene3D" id="3.90.550.10">
    <property type="entry name" value="Spore Coat Polysaccharide Biosynthesis Protein SpsA, Chain A"/>
    <property type="match status" value="1"/>
</dbReference>
<dbReference type="PANTHER" id="PTHR43685">
    <property type="entry name" value="GLYCOSYLTRANSFERASE"/>
    <property type="match status" value="1"/>
</dbReference>
<proteinExistence type="predicted"/>
<dbReference type="SUPFAM" id="SSF53448">
    <property type="entry name" value="Nucleotide-diphospho-sugar transferases"/>
    <property type="match status" value="1"/>
</dbReference>
<gene>
    <name evidence="2" type="ORF">GCM10023313_02580</name>
</gene>
<name>A0ABP9FHN6_9SPHI</name>
<dbReference type="Pfam" id="PF00535">
    <property type="entry name" value="Glycos_transf_2"/>
    <property type="match status" value="1"/>
</dbReference>
<protein>
    <recommendedName>
        <fullName evidence="1">Glycosyltransferase 2-like domain-containing protein</fullName>
    </recommendedName>
</protein>
<dbReference type="RefSeq" id="WP_345329030.1">
    <property type="nucleotide sequence ID" value="NZ_BAABJI010000001.1"/>
</dbReference>
<evidence type="ECO:0000313" key="3">
    <source>
        <dbReference type="Proteomes" id="UP001501436"/>
    </source>
</evidence>
<dbReference type="InterPro" id="IPR001173">
    <property type="entry name" value="Glyco_trans_2-like"/>
</dbReference>
<dbReference type="PANTHER" id="PTHR43685:SF2">
    <property type="entry name" value="GLYCOSYLTRANSFERASE 2-LIKE DOMAIN-CONTAINING PROTEIN"/>
    <property type="match status" value="1"/>
</dbReference>
<dbReference type="InterPro" id="IPR029044">
    <property type="entry name" value="Nucleotide-diphossugar_trans"/>
</dbReference>
<dbReference type="CDD" id="cd00761">
    <property type="entry name" value="Glyco_tranf_GTA_type"/>
    <property type="match status" value="1"/>
</dbReference>
<dbReference type="InterPro" id="IPR050834">
    <property type="entry name" value="Glycosyltransf_2"/>
</dbReference>
<feature type="domain" description="Glycosyltransferase 2-like" evidence="1">
    <location>
        <begin position="9"/>
        <end position="168"/>
    </location>
</feature>
<evidence type="ECO:0000259" key="1">
    <source>
        <dbReference type="Pfam" id="PF00535"/>
    </source>
</evidence>
<sequence>MRTYTPFVTVIIPTFNDWDRLALCLRALERQTYPADRFEIIVANNNPVDIVPEGYNLPANCQVITEAKPGSYAARNAALKIAKGDILAFTDSDCIPYDDWISTAVNHFDNHPQCYRIGGSVELFYQSAKLTKAELYESVFAFNQERYVNVEGTSITANMFTRRKVFDAVGDFNDTLMSGGDYEWGVRALKGGFGIDYVPELVIKHPARHDLKEIADKARRVGGGQAGFQQNKKIDKLGHIISFIKEVRPTGGDIRYIMKKGKNLSLRQKLDVFFVRYYLKAVRSAERYRVLTGKKASRF</sequence>
<keyword evidence="3" id="KW-1185">Reference proteome</keyword>